<dbReference type="PANTHER" id="PTHR36782:SF4">
    <property type="match status" value="1"/>
</dbReference>
<evidence type="ECO:0000313" key="3">
    <source>
        <dbReference type="Proteomes" id="UP001234989"/>
    </source>
</evidence>
<dbReference type="AlphaFoldDB" id="A0AAF0UEQ5"/>
<keyword evidence="3" id="KW-1185">Reference proteome</keyword>
<evidence type="ECO:0000313" key="2">
    <source>
        <dbReference type="EMBL" id="WMV44039.1"/>
    </source>
</evidence>
<gene>
    <name evidence="2" type="ORF">MTR67_037424</name>
</gene>
<protein>
    <recommendedName>
        <fullName evidence="1">DUF7890 domain-containing protein</fullName>
    </recommendedName>
</protein>
<organism evidence="2 3">
    <name type="scientific">Solanum verrucosum</name>
    <dbReference type="NCBI Taxonomy" id="315347"/>
    <lineage>
        <taxon>Eukaryota</taxon>
        <taxon>Viridiplantae</taxon>
        <taxon>Streptophyta</taxon>
        <taxon>Embryophyta</taxon>
        <taxon>Tracheophyta</taxon>
        <taxon>Spermatophyta</taxon>
        <taxon>Magnoliopsida</taxon>
        <taxon>eudicotyledons</taxon>
        <taxon>Gunneridae</taxon>
        <taxon>Pentapetalae</taxon>
        <taxon>asterids</taxon>
        <taxon>lamiids</taxon>
        <taxon>Solanales</taxon>
        <taxon>Solanaceae</taxon>
        <taxon>Solanoideae</taxon>
        <taxon>Solaneae</taxon>
        <taxon>Solanum</taxon>
    </lineage>
</organism>
<accession>A0AAF0UEQ5</accession>
<reference evidence="2" key="1">
    <citation type="submission" date="2023-08" db="EMBL/GenBank/DDBJ databases">
        <title>A de novo genome assembly of Solanum verrucosum Schlechtendal, a Mexican diploid species geographically isolated from the other diploid A-genome species in potato relatives.</title>
        <authorList>
            <person name="Hosaka K."/>
        </authorList>
    </citation>
    <scope>NUCLEOTIDE SEQUENCE</scope>
    <source>
        <tissue evidence="2">Young leaves</tissue>
    </source>
</reference>
<proteinExistence type="predicted"/>
<dbReference type="EMBL" id="CP133619">
    <property type="protein sequence ID" value="WMV44039.1"/>
    <property type="molecule type" value="Genomic_DNA"/>
</dbReference>
<dbReference type="Pfam" id="PF25418">
    <property type="entry name" value="DUF7890"/>
    <property type="match status" value="1"/>
</dbReference>
<evidence type="ECO:0000259" key="1">
    <source>
        <dbReference type="Pfam" id="PF25418"/>
    </source>
</evidence>
<dbReference type="Proteomes" id="UP001234989">
    <property type="component" value="Chromosome 8"/>
</dbReference>
<sequence length="186" mass="20950">MGRESAANVATKLILWESLTKMRNTPIKLLVPGQLILAKVEEKKMARADPAEPFAISAWQSHAIKKTNKDELDKKKPKIKKQVKFDLEPKYQHQVQEEEISNDEEPKKCIREGVADHDNVINNRGVKVKILMRKEDAARLLLKCSEGGVLEFMDVAHELVSSSNVRVISSPIHNSCNYGSLKAIPE</sequence>
<dbReference type="InterPro" id="IPR057212">
    <property type="entry name" value="DUF7890"/>
</dbReference>
<dbReference type="PANTHER" id="PTHR36782">
    <property type="entry name" value="BNAC03G62080D PROTEIN"/>
    <property type="match status" value="1"/>
</dbReference>
<feature type="domain" description="DUF7890" evidence="1">
    <location>
        <begin position="125"/>
        <end position="168"/>
    </location>
</feature>
<name>A0AAF0UEQ5_SOLVR</name>